<dbReference type="Gene3D" id="3.40.430.10">
    <property type="entry name" value="Dihydrofolate Reductase, subunit A"/>
    <property type="match status" value="1"/>
</dbReference>
<evidence type="ECO:0000256" key="2">
    <source>
        <dbReference type="ARBA" id="ARBA00022857"/>
    </source>
</evidence>
<keyword evidence="3" id="KW-0560">Oxidoreductase</keyword>
<evidence type="ECO:0000256" key="1">
    <source>
        <dbReference type="ARBA" id="ARBA00005104"/>
    </source>
</evidence>
<dbReference type="Proteomes" id="UP000177579">
    <property type="component" value="Unassembled WGS sequence"/>
</dbReference>
<evidence type="ECO:0000313" key="5">
    <source>
        <dbReference type="EMBL" id="OGF40540.1"/>
    </source>
</evidence>
<keyword evidence="2" id="KW-0521">NADP</keyword>
<dbReference type="Pfam" id="PF01872">
    <property type="entry name" value="RibD_C"/>
    <property type="match status" value="1"/>
</dbReference>
<proteinExistence type="predicted"/>
<name>A0A1F5TNU4_9BACT</name>
<protein>
    <submittedName>
        <fullName evidence="5">Deaminase</fullName>
    </submittedName>
</protein>
<dbReference type="EMBL" id="MFGO01000026">
    <property type="protein sequence ID" value="OGF40540.1"/>
    <property type="molecule type" value="Genomic_DNA"/>
</dbReference>
<dbReference type="InterPro" id="IPR050765">
    <property type="entry name" value="Riboflavin_Biosynth_HTPR"/>
</dbReference>
<comment type="pathway">
    <text evidence="1">Cofactor biosynthesis; riboflavin biosynthesis.</text>
</comment>
<dbReference type="InterPro" id="IPR024072">
    <property type="entry name" value="DHFR-like_dom_sf"/>
</dbReference>
<accession>A0A1F5TNU4</accession>
<reference evidence="5 6" key="1">
    <citation type="journal article" date="2016" name="Nat. Commun.">
        <title>Thousands of microbial genomes shed light on interconnected biogeochemical processes in an aquifer system.</title>
        <authorList>
            <person name="Anantharaman K."/>
            <person name="Brown C.T."/>
            <person name="Hug L.A."/>
            <person name="Sharon I."/>
            <person name="Castelle C.J."/>
            <person name="Probst A.J."/>
            <person name="Thomas B.C."/>
            <person name="Singh A."/>
            <person name="Wilkins M.J."/>
            <person name="Karaoz U."/>
            <person name="Brodie E.L."/>
            <person name="Williams K.H."/>
            <person name="Hubbard S.S."/>
            <person name="Banfield J.F."/>
        </authorList>
    </citation>
    <scope>NUCLEOTIDE SEQUENCE [LARGE SCALE GENOMIC DNA]</scope>
</reference>
<feature type="domain" description="Bacterial bifunctional deaminase-reductase C-terminal" evidence="4">
    <location>
        <begin position="7"/>
        <end position="207"/>
    </location>
</feature>
<gene>
    <name evidence="5" type="ORF">A2531_04505</name>
</gene>
<dbReference type="GO" id="GO:0009231">
    <property type="term" value="P:riboflavin biosynthetic process"/>
    <property type="evidence" value="ECO:0007669"/>
    <property type="project" value="InterPro"/>
</dbReference>
<dbReference type="GO" id="GO:0008703">
    <property type="term" value="F:5-amino-6-(5-phosphoribosylamino)uracil reductase activity"/>
    <property type="evidence" value="ECO:0007669"/>
    <property type="project" value="InterPro"/>
</dbReference>
<evidence type="ECO:0000259" key="4">
    <source>
        <dbReference type="Pfam" id="PF01872"/>
    </source>
</evidence>
<organism evidence="5 6">
    <name type="scientific">Candidatus Falkowbacteria bacterium RIFOXYD2_FULL_34_120</name>
    <dbReference type="NCBI Taxonomy" id="1798007"/>
    <lineage>
        <taxon>Bacteria</taxon>
        <taxon>Candidatus Falkowiibacteriota</taxon>
    </lineage>
</organism>
<dbReference type="AlphaFoldDB" id="A0A1F5TNU4"/>
<evidence type="ECO:0000256" key="3">
    <source>
        <dbReference type="ARBA" id="ARBA00023002"/>
    </source>
</evidence>
<dbReference type="PANTHER" id="PTHR38011:SF7">
    <property type="entry name" value="2,5-DIAMINO-6-RIBOSYLAMINO-4(3H)-PYRIMIDINONE 5'-PHOSPHATE REDUCTASE"/>
    <property type="match status" value="1"/>
</dbReference>
<dbReference type="InterPro" id="IPR002734">
    <property type="entry name" value="RibDG_C"/>
</dbReference>
<dbReference type="SUPFAM" id="SSF53597">
    <property type="entry name" value="Dihydrofolate reductase-like"/>
    <property type="match status" value="1"/>
</dbReference>
<dbReference type="PANTHER" id="PTHR38011">
    <property type="entry name" value="DIHYDROFOLATE REDUCTASE FAMILY PROTEIN (AFU_ORTHOLOGUE AFUA_8G06820)"/>
    <property type="match status" value="1"/>
</dbReference>
<comment type="caution">
    <text evidence="5">The sequence shown here is derived from an EMBL/GenBank/DDBJ whole genome shotgun (WGS) entry which is preliminary data.</text>
</comment>
<evidence type="ECO:0000313" key="6">
    <source>
        <dbReference type="Proteomes" id="UP000177579"/>
    </source>
</evidence>
<sequence>MIKPITTLFMLQSVDGKISTGDIDKRDFDRDLPKIKEVKNGLHQYYDIEKTTDMFSLNTGRVMAKIGVNTKKSEPNKMPCSFIIIDNKPHLNARGINYLTKWTKKLYLVTSNKNHPAFKLSHLKDLEIIHYPKKIDLKDLFAKLKTDYKVKRLTIQSGGTLNAEFVRLGLVDYLSVVVAPCLVGGKDTSTLIDGKSLRRSEELKYIKAMNLKECKIFKNSYLHLTYKLIND</sequence>